<dbReference type="AlphaFoldDB" id="A0A4Q9MAN1"/>
<name>A0A4Q9MAN1_9APHY</name>
<protein>
    <submittedName>
        <fullName evidence="1">Uncharacterized protein</fullName>
    </submittedName>
</protein>
<evidence type="ECO:0000313" key="1">
    <source>
        <dbReference type="EMBL" id="TBU22786.1"/>
    </source>
</evidence>
<dbReference type="OrthoDB" id="3203574at2759"/>
<accession>A0A4Q9MAN1</accession>
<sequence>MQQQPFYAPSLPSFPSLNFDLSGGLGLPPSFSSQVSLGAQGGGLQGADLNSPEVFKQNIQLAQAHAARVQGLARSALAGIEHAYHHGTSPVQTAADIATLKQALLALVEHLRQSGVGALPLDAPPIPDSRSDDELASSATKAVQVLYERQKRIQDGASVVVGLLSMGAGVGEQQSSQVSIGRRTGRHN</sequence>
<gene>
    <name evidence="1" type="ORF">BD311DRAFT_124798</name>
</gene>
<proteinExistence type="predicted"/>
<organism evidence="1">
    <name type="scientific">Dichomitus squalens</name>
    <dbReference type="NCBI Taxonomy" id="114155"/>
    <lineage>
        <taxon>Eukaryota</taxon>
        <taxon>Fungi</taxon>
        <taxon>Dikarya</taxon>
        <taxon>Basidiomycota</taxon>
        <taxon>Agaricomycotina</taxon>
        <taxon>Agaricomycetes</taxon>
        <taxon>Polyporales</taxon>
        <taxon>Polyporaceae</taxon>
        <taxon>Dichomitus</taxon>
    </lineage>
</organism>
<dbReference type="Proteomes" id="UP000292957">
    <property type="component" value="Unassembled WGS sequence"/>
</dbReference>
<reference evidence="1" key="1">
    <citation type="submission" date="2019-01" db="EMBL/GenBank/DDBJ databases">
        <title>Draft genome sequences of three monokaryotic isolates of the white-rot basidiomycete fungus Dichomitus squalens.</title>
        <authorList>
            <consortium name="DOE Joint Genome Institute"/>
            <person name="Lopez S.C."/>
            <person name="Andreopoulos B."/>
            <person name="Pangilinan J."/>
            <person name="Lipzen A."/>
            <person name="Riley R."/>
            <person name="Ahrendt S."/>
            <person name="Ng V."/>
            <person name="Barry K."/>
            <person name="Daum C."/>
            <person name="Grigoriev I.V."/>
            <person name="Hilden K.S."/>
            <person name="Makela M.R."/>
            <person name="de Vries R.P."/>
        </authorList>
    </citation>
    <scope>NUCLEOTIDE SEQUENCE [LARGE SCALE GENOMIC DNA]</scope>
    <source>
        <strain evidence="1">OM18370.1</strain>
    </source>
</reference>
<dbReference type="EMBL" id="ML143526">
    <property type="protein sequence ID" value="TBU22786.1"/>
    <property type="molecule type" value="Genomic_DNA"/>
</dbReference>